<gene>
    <name evidence="2" type="ORF">KUV31_04740</name>
</gene>
<dbReference type="InterPro" id="IPR019660">
    <property type="entry name" value="Put_sensory_transdc_reg_YbjN"/>
</dbReference>
<reference evidence="2" key="1">
    <citation type="submission" date="2021-06" db="EMBL/GenBank/DDBJ databases">
        <title>50 bacteria genomes isolated from Dapeng, Shenzhen, China.</title>
        <authorList>
            <person name="Zheng W."/>
            <person name="Yu S."/>
            <person name="Huang Y."/>
        </authorList>
    </citation>
    <scope>NUCLEOTIDE SEQUENCE</scope>
    <source>
        <strain evidence="2">DP4N28-2</strain>
    </source>
</reference>
<dbReference type="RefSeq" id="WP_222404703.1">
    <property type="nucleotide sequence ID" value="NZ_JAHVKP010000001.1"/>
</dbReference>
<accession>A0A9Q3XCP5</accession>
<feature type="signal peptide" evidence="1">
    <location>
        <begin position="1"/>
        <end position="23"/>
    </location>
</feature>
<dbReference type="EMBL" id="JAHVKP010000001">
    <property type="protein sequence ID" value="MBY6217644.1"/>
    <property type="molecule type" value="Genomic_DNA"/>
</dbReference>
<keyword evidence="1" id="KW-0732">Signal</keyword>
<feature type="chain" id="PRO_5040122247" evidence="1">
    <location>
        <begin position="24"/>
        <end position="160"/>
    </location>
</feature>
<evidence type="ECO:0000313" key="2">
    <source>
        <dbReference type="EMBL" id="MBY6217644.1"/>
    </source>
</evidence>
<organism evidence="2 3">
    <name type="scientific">Qipengyuania aquimaris</name>
    <dbReference type="NCBI Taxonomy" id="255984"/>
    <lineage>
        <taxon>Bacteria</taxon>
        <taxon>Pseudomonadati</taxon>
        <taxon>Pseudomonadota</taxon>
        <taxon>Alphaproteobacteria</taxon>
        <taxon>Sphingomonadales</taxon>
        <taxon>Erythrobacteraceae</taxon>
        <taxon>Qipengyuania</taxon>
    </lineage>
</organism>
<dbReference type="AlphaFoldDB" id="A0A9Q3XCP5"/>
<dbReference type="CDD" id="cd17511">
    <property type="entry name" value="YbjN_AmyR-like"/>
    <property type="match status" value="1"/>
</dbReference>
<dbReference type="Pfam" id="PF10722">
    <property type="entry name" value="YbjN"/>
    <property type="match status" value="1"/>
</dbReference>
<evidence type="ECO:0000256" key="1">
    <source>
        <dbReference type="SAM" id="SignalP"/>
    </source>
</evidence>
<name>A0A9Q3XCP5_9SPHN</name>
<evidence type="ECO:0000313" key="3">
    <source>
        <dbReference type="Proteomes" id="UP000824927"/>
    </source>
</evidence>
<comment type="caution">
    <text evidence="2">The sequence shown here is derived from an EMBL/GenBank/DDBJ whole genome shotgun (WGS) entry which is preliminary data.</text>
</comment>
<dbReference type="Proteomes" id="UP000824927">
    <property type="component" value="Unassembled WGS sequence"/>
</dbReference>
<proteinExistence type="predicted"/>
<protein>
    <submittedName>
        <fullName evidence="2">YbjN domain-containing protein</fullName>
    </submittedName>
</protein>
<sequence length="160" mass="17606">MFKHAITGAIGAAAFLAATPLAAKNITADLDQIADVLKEEGYQAKIDESEGQRWIESGMSGYTYLILPFGCNDAGEDCKSVQFYVSFVPQTKPTLEEMNTYAAENRFGRVYLDNDGDPVIEMDIDLEAGGMSKELFIDNLAYWDAIMVAFGDFAFSKDPE</sequence>